<dbReference type="AlphaFoldDB" id="A0AAV4X787"/>
<proteinExistence type="predicted"/>
<evidence type="ECO:0000313" key="2">
    <source>
        <dbReference type="EMBL" id="GIY89836.1"/>
    </source>
</evidence>
<comment type="caution">
    <text evidence="2">The sequence shown here is derived from an EMBL/GenBank/DDBJ whole genome shotgun (WGS) entry which is preliminary data.</text>
</comment>
<protein>
    <submittedName>
        <fullName evidence="2">Uncharacterized protein</fullName>
    </submittedName>
</protein>
<feature type="region of interest" description="Disordered" evidence="1">
    <location>
        <begin position="1"/>
        <end position="92"/>
    </location>
</feature>
<keyword evidence="3" id="KW-1185">Reference proteome</keyword>
<dbReference type="Proteomes" id="UP001054837">
    <property type="component" value="Unassembled WGS sequence"/>
</dbReference>
<name>A0AAV4X787_9ARAC</name>
<evidence type="ECO:0000313" key="3">
    <source>
        <dbReference type="Proteomes" id="UP001054837"/>
    </source>
</evidence>
<feature type="compositionally biased region" description="Basic and acidic residues" evidence="1">
    <location>
        <begin position="76"/>
        <end position="92"/>
    </location>
</feature>
<organism evidence="2 3">
    <name type="scientific">Caerostris darwini</name>
    <dbReference type="NCBI Taxonomy" id="1538125"/>
    <lineage>
        <taxon>Eukaryota</taxon>
        <taxon>Metazoa</taxon>
        <taxon>Ecdysozoa</taxon>
        <taxon>Arthropoda</taxon>
        <taxon>Chelicerata</taxon>
        <taxon>Arachnida</taxon>
        <taxon>Araneae</taxon>
        <taxon>Araneomorphae</taxon>
        <taxon>Entelegynae</taxon>
        <taxon>Araneoidea</taxon>
        <taxon>Araneidae</taxon>
        <taxon>Caerostris</taxon>
    </lineage>
</organism>
<dbReference type="EMBL" id="BPLQ01015701">
    <property type="protein sequence ID" value="GIY89836.1"/>
    <property type="molecule type" value="Genomic_DNA"/>
</dbReference>
<gene>
    <name evidence="2" type="ORF">CDAR_107601</name>
</gene>
<sequence>MGQWSGEKLSAKEVPESTGKEPSGEDRGSMEKVPSREHRGSISKVPLGQDRASIERSSVKDLLNRRKTLSTITQWDTKKEPTKDYRSGAERR</sequence>
<feature type="compositionally biased region" description="Basic and acidic residues" evidence="1">
    <location>
        <begin position="9"/>
        <end position="40"/>
    </location>
</feature>
<evidence type="ECO:0000256" key="1">
    <source>
        <dbReference type="SAM" id="MobiDB-lite"/>
    </source>
</evidence>
<feature type="compositionally biased region" description="Basic and acidic residues" evidence="1">
    <location>
        <begin position="52"/>
        <end position="64"/>
    </location>
</feature>
<accession>A0AAV4X787</accession>
<reference evidence="2 3" key="1">
    <citation type="submission" date="2021-06" db="EMBL/GenBank/DDBJ databases">
        <title>Caerostris darwini draft genome.</title>
        <authorList>
            <person name="Kono N."/>
            <person name="Arakawa K."/>
        </authorList>
    </citation>
    <scope>NUCLEOTIDE SEQUENCE [LARGE SCALE GENOMIC DNA]</scope>
</reference>